<accession>A0A222EAH1</accession>
<dbReference type="GO" id="GO:0000976">
    <property type="term" value="F:transcription cis-regulatory region binding"/>
    <property type="evidence" value="ECO:0007669"/>
    <property type="project" value="TreeGrafter"/>
</dbReference>
<evidence type="ECO:0000313" key="7">
    <source>
        <dbReference type="Proteomes" id="UP000203589"/>
    </source>
</evidence>
<evidence type="ECO:0000259" key="5">
    <source>
        <dbReference type="PROSITE" id="PS50931"/>
    </source>
</evidence>
<evidence type="ECO:0000256" key="3">
    <source>
        <dbReference type="ARBA" id="ARBA00023125"/>
    </source>
</evidence>
<dbReference type="InterPro" id="IPR000847">
    <property type="entry name" value="LysR_HTH_N"/>
</dbReference>
<evidence type="ECO:0000313" key="6">
    <source>
        <dbReference type="EMBL" id="ASP23194.1"/>
    </source>
</evidence>
<reference evidence="6 7" key="1">
    <citation type="submission" date="2017-07" db="EMBL/GenBank/DDBJ databases">
        <title>Genome Sequence of Antarctobacter heliothermus Strain SMS3 Isolated from a culture of the Diatom Skeletonema marinoi.</title>
        <authorList>
            <person name="Topel M."/>
            <person name="Pinder M.I.M."/>
            <person name="Johansson O.N."/>
            <person name="Kourtchenko O."/>
            <person name="Godhe A."/>
            <person name="Clarke A.K."/>
        </authorList>
    </citation>
    <scope>NUCLEOTIDE SEQUENCE [LARGE SCALE GENOMIC DNA]</scope>
    <source>
        <strain evidence="6 7">SMS3</strain>
        <plasmid evidence="7">Plasmid psms3-1</plasmid>
    </source>
</reference>
<dbReference type="Pfam" id="PF03466">
    <property type="entry name" value="LysR_substrate"/>
    <property type="match status" value="1"/>
</dbReference>
<dbReference type="RefSeq" id="WP_094037323.1">
    <property type="nucleotide sequence ID" value="NZ_CP022541.1"/>
</dbReference>
<dbReference type="SUPFAM" id="SSF53850">
    <property type="entry name" value="Periplasmic binding protein-like II"/>
    <property type="match status" value="1"/>
</dbReference>
<comment type="similarity">
    <text evidence="1">Belongs to the LysR transcriptional regulatory family.</text>
</comment>
<feature type="domain" description="HTH lysR-type" evidence="5">
    <location>
        <begin position="1"/>
        <end position="58"/>
    </location>
</feature>
<gene>
    <name evidence="6" type="primary">yjiE</name>
    <name evidence="6" type="ORF">ANTHELSMS3_04800</name>
</gene>
<dbReference type="Proteomes" id="UP000203589">
    <property type="component" value="Plasmid pSMS3-1"/>
</dbReference>
<dbReference type="Gene3D" id="1.10.10.10">
    <property type="entry name" value="Winged helix-like DNA-binding domain superfamily/Winged helix DNA-binding domain"/>
    <property type="match status" value="1"/>
</dbReference>
<dbReference type="OrthoDB" id="528082at2"/>
<dbReference type="EMBL" id="CP022541">
    <property type="protein sequence ID" value="ASP23194.1"/>
    <property type="molecule type" value="Genomic_DNA"/>
</dbReference>
<keyword evidence="7" id="KW-1185">Reference proteome</keyword>
<dbReference type="SUPFAM" id="SSF46785">
    <property type="entry name" value="Winged helix' DNA-binding domain"/>
    <property type="match status" value="1"/>
</dbReference>
<organism evidence="6 7">
    <name type="scientific">Antarctobacter heliothermus</name>
    <dbReference type="NCBI Taxonomy" id="74033"/>
    <lineage>
        <taxon>Bacteria</taxon>
        <taxon>Pseudomonadati</taxon>
        <taxon>Pseudomonadota</taxon>
        <taxon>Alphaproteobacteria</taxon>
        <taxon>Rhodobacterales</taxon>
        <taxon>Roseobacteraceae</taxon>
        <taxon>Antarctobacter</taxon>
    </lineage>
</organism>
<dbReference type="PANTHER" id="PTHR30126">
    <property type="entry name" value="HTH-TYPE TRANSCRIPTIONAL REGULATOR"/>
    <property type="match status" value="1"/>
</dbReference>
<dbReference type="PANTHER" id="PTHR30126:SF2">
    <property type="entry name" value="HTH-TYPE TRANSCRIPTIONAL REGULATOR YJIE"/>
    <property type="match status" value="1"/>
</dbReference>
<dbReference type="PROSITE" id="PS50931">
    <property type="entry name" value="HTH_LYSR"/>
    <property type="match status" value="1"/>
</dbReference>
<dbReference type="InterPro" id="IPR036388">
    <property type="entry name" value="WH-like_DNA-bd_sf"/>
</dbReference>
<dbReference type="GO" id="GO:0003700">
    <property type="term" value="F:DNA-binding transcription factor activity"/>
    <property type="evidence" value="ECO:0007669"/>
    <property type="project" value="InterPro"/>
</dbReference>
<name>A0A222EAH1_9RHOB</name>
<dbReference type="InterPro" id="IPR036390">
    <property type="entry name" value="WH_DNA-bd_sf"/>
</dbReference>
<evidence type="ECO:0000256" key="1">
    <source>
        <dbReference type="ARBA" id="ARBA00009437"/>
    </source>
</evidence>
<keyword evidence="6" id="KW-0614">Plasmid</keyword>
<keyword evidence="2" id="KW-0805">Transcription regulation</keyword>
<dbReference type="KEGG" id="aht:ANTHELSMS3_04800"/>
<protein>
    <submittedName>
        <fullName evidence="6">HTH-type transcriptional regulator YjiE</fullName>
    </submittedName>
</protein>
<dbReference type="CDD" id="cd05466">
    <property type="entry name" value="PBP2_LTTR_substrate"/>
    <property type="match status" value="1"/>
</dbReference>
<evidence type="ECO:0000256" key="2">
    <source>
        <dbReference type="ARBA" id="ARBA00023015"/>
    </source>
</evidence>
<keyword evidence="3" id="KW-0238">DNA-binding</keyword>
<dbReference type="AlphaFoldDB" id="A0A222EAH1"/>
<dbReference type="Gene3D" id="3.40.190.10">
    <property type="entry name" value="Periplasmic binding protein-like II"/>
    <property type="match status" value="2"/>
</dbReference>
<proteinExistence type="inferred from homology"/>
<dbReference type="Pfam" id="PF00126">
    <property type="entry name" value="HTH_1"/>
    <property type="match status" value="1"/>
</dbReference>
<evidence type="ECO:0000256" key="4">
    <source>
        <dbReference type="ARBA" id="ARBA00023163"/>
    </source>
</evidence>
<geneLocation type="plasmid" evidence="7">
    <name>psms3-1</name>
</geneLocation>
<keyword evidence="4" id="KW-0804">Transcription</keyword>
<dbReference type="PRINTS" id="PR00039">
    <property type="entry name" value="HTHLYSR"/>
</dbReference>
<dbReference type="InterPro" id="IPR005119">
    <property type="entry name" value="LysR_subst-bd"/>
</dbReference>
<sequence length="308" mass="34027">MDTNYLADLRALSETLNFSRAAELRNITQPAFGRRIQSLEAWCGVPLVNRRQMPMSLTPAGQIMLDAAGDVIGRLERARREIEQNQAATASLVIAATHALSFNFFPSWINSLGVEAATHPLRLLSDNMKHCEKLMLSGDAQFLLCHAHAASPTPMRSPEFQRCILARDRLIPVCGRDSNNQPLYELPGTAERPTPHIAFEEGSGMARILTSVLFNRRTDLHLSSVVSSHHAMTLKSLAMEGKGLAWIPESLARSELREPGRLVIAGDASWHVEVDVALFRPCTQLGALAETFWQLVQDTAATGMSWHL</sequence>